<evidence type="ECO:0000256" key="7">
    <source>
        <dbReference type="SAM" id="MobiDB-lite"/>
    </source>
</evidence>
<keyword evidence="5 8" id="KW-1133">Transmembrane helix</keyword>
<evidence type="ECO:0000256" key="8">
    <source>
        <dbReference type="SAM" id="Phobius"/>
    </source>
</evidence>
<comment type="caution">
    <text evidence="11">The sequence shown here is derived from an EMBL/GenBank/DDBJ whole genome shotgun (WGS) entry which is preliminary data.</text>
</comment>
<dbReference type="Pfam" id="PF04239">
    <property type="entry name" value="DUF421"/>
    <property type="match status" value="1"/>
</dbReference>
<dbReference type="Gene3D" id="3.30.240.20">
    <property type="entry name" value="bsu07140 like domains"/>
    <property type="match status" value="1"/>
</dbReference>
<dbReference type="EMBL" id="JAMFTQ010000002">
    <property type="protein sequence ID" value="MCP1387093.1"/>
    <property type="molecule type" value="Genomic_DNA"/>
</dbReference>
<evidence type="ECO:0000256" key="6">
    <source>
        <dbReference type="ARBA" id="ARBA00023136"/>
    </source>
</evidence>
<comment type="subcellular location">
    <subcellularLocation>
        <location evidence="1">Cell membrane</location>
        <topology evidence="1">Multi-pass membrane protein</topology>
    </subcellularLocation>
</comment>
<keyword evidence="3" id="KW-1003">Cell membrane</keyword>
<proteinExistence type="inferred from homology"/>
<feature type="transmembrane region" description="Helical" evidence="8">
    <location>
        <begin position="42"/>
        <end position="61"/>
    </location>
</feature>
<keyword evidence="12" id="KW-1185">Reference proteome</keyword>
<protein>
    <submittedName>
        <fullName evidence="11">DUF421 domain-containing protein</fullName>
    </submittedName>
</protein>
<accession>A0ABT1G296</accession>
<organism evidence="11 12">
    <name type="scientific">Corynebacterium stercoris</name>
    <dbReference type="NCBI Taxonomy" id="2943490"/>
    <lineage>
        <taxon>Bacteria</taxon>
        <taxon>Bacillati</taxon>
        <taxon>Actinomycetota</taxon>
        <taxon>Actinomycetes</taxon>
        <taxon>Mycobacteriales</taxon>
        <taxon>Corynebacteriaceae</taxon>
        <taxon>Corynebacterium</taxon>
    </lineage>
</organism>
<feature type="domain" description="YetF-like N-terminal transmembrane" evidence="10">
    <location>
        <begin position="15"/>
        <end position="77"/>
    </location>
</feature>
<evidence type="ECO:0000259" key="9">
    <source>
        <dbReference type="Pfam" id="PF04239"/>
    </source>
</evidence>
<evidence type="ECO:0000256" key="3">
    <source>
        <dbReference type="ARBA" id="ARBA00022475"/>
    </source>
</evidence>
<evidence type="ECO:0000313" key="12">
    <source>
        <dbReference type="Proteomes" id="UP001204000"/>
    </source>
</evidence>
<comment type="similarity">
    <text evidence="2">Belongs to the UPF0702 family.</text>
</comment>
<reference evidence="11" key="1">
    <citation type="submission" date="2022-05" db="EMBL/GenBank/DDBJ databases">
        <title>Corynebacterium sp. TA-R-1 sp. nov., isolated from human feces.</title>
        <authorList>
            <person name="Shamsuzzaman M."/>
            <person name="Dahal R.H."/>
        </authorList>
    </citation>
    <scope>NUCLEOTIDE SEQUENCE</scope>
    <source>
        <strain evidence="11">TA-R-1</strain>
    </source>
</reference>
<feature type="transmembrane region" description="Helical" evidence="8">
    <location>
        <begin position="12"/>
        <end position="30"/>
    </location>
</feature>
<dbReference type="RefSeq" id="WP_253576075.1">
    <property type="nucleotide sequence ID" value="NZ_JAMFTQ010000002.1"/>
</dbReference>
<dbReference type="Proteomes" id="UP001204000">
    <property type="component" value="Unassembled WGS sequence"/>
</dbReference>
<evidence type="ECO:0000256" key="4">
    <source>
        <dbReference type="ARBA" id="ARBA00022692"/>
    </source>
</evidence>
<keyword evidence="4 8" id="KW-0812">Transmembrane</keyword>
<dbReference type="Pfam" id="PF20730">
    <property type="entry name" value="YetF_N"/>
    <property type="match status" value="1"/>
</dbReference>
<evidence type="ECO:0000259" key="10">
    <source>
        <dbReference type="Pfam" id="PF20730"/>
    </source>
</evidence>
<evidence type="ECO:0000256" key="2">
    <source>
        <dbReference type="ARBA" id="ARBA00006448"/>
    </source>
</evidence>
<keyword evidence="6 8" id="KW-0472">Membrane</keyword>
<feature type="region of interest" description="Disordered" evidence="7">
    <location>
        <begin position="157"/>
        <end position="188"/>
    </location>
</feature>
<sequence length="188" mass="20283">MPEIFASEWGTLAATALKGVIIYVTLIVLLRISGKRSLSKFNIFDFIITVAIGSIFASTLTTEDLKIAQSVTAIVVLLGAQWLISRLAFRSDRFERVIKADPALLYYGGDYVLDTMRAERVTEREILQAVRNSGAASLEGVQAVILETDGTISVIASSEDAPPPAHNAVFKTVRRNPEGGSEGPTDAV</sequence>
<evidence type="ECO:0000256" key="1">
    <source>
        <dbReference type="ARBA" id="ARBA00004651"/>
    </source>
</evidence>
<dbReference type="InterPro" id="IPR023090">
    <property type="entry name" value="UPF0702_alpha/beta_dom_sf"/>
</dbReference>
<dbReference type="InterPro" id="IPR007353">
    <property type="entry name" value="DUF421"/>
</dbReference>
<dbReference type="InterPro" id="IPR048454">
    <property type="entry name" value="YetF_N"/>
</dbReference>
<dbReference type="PANTHER" id="PTHR34582:SF6">
    <property type="entry name" value="UPF0702 TRANSMEMBRANE PROTEIN YCAP"/>
    <property type="match status" value="1"/>
</dbReference>
<evidence type="ECO:0000313" key="11">
    <source>
        <dbReference type="EMBL" id="MCP1387093.1"/>
    </source>
</evidence>
<feature type="transmembrane region" description="Helical" evidence="8">
    <location>
        <begin position="67"/>
        <end position="89"/>
    </location>
</feature>
<name>A0ABT1G296_9CORY</name>
<feature type="domain" description="YetF C-terminal" evidence="9">
    <location>
        <begin position="90"/>
        <end position="159"/>
    </location>
</feature>
<gene>
    <name evidence="11" type="ORF">M5J20_02660</name>
</gene>
<dbReference type="PANTHER" id="PTHR34582">
    <property type="entry name" value="UPF0702 TRANSMEMBRANE PROTEIN YCAP"/>
    <property type="match status" value="1"/>
</dbReference>
<evidence type="ECO:0000256" key="5">
    <source>
        <dbReference type="ARBA" id="ARBA00022989"/>
    </source>
</evidence>